<keyword evidence="4" id="KW-0720">Serine protease</keyword>
<evidence type="ECO:0000256" key="1">
    <source>
        <dbReference type="ARBA" id="ARBA00009179"/>
    </source>
</evidence>
<evidence type="ECO:0000256" key="4">
    <source>
        <dbReference type="ARBA" id="ARBA00022825"/>
    </source>
</evidence>
<comment type="similarity">
    <text evidence="1">Belongs to the peptidase S41A family.</text>
</comment>
<dbReference type="PROSITE" id="PS50106">
    <property type="entry name" value="PDZ"/>
    <property type="match status" value="1"/>
</dbReference>
<comment type="caution">
    <text evidence="6">The sequence shown here is derived from an EMBL/GenBank/DDBJ whole genome shotgun (WGS) entry which is preliminary data.</text>
</comment>
<dbReference type="SMART" id="SM00245">
    <property type="entry name" value="TSPc"/>
    <property type="match status" value="1"/>
</dbReference>
<evidence type="ECO:0000256" key="2">
    <source>
        <dbReference type="ARBA" id="ARBA00022670"/>
    </source>
</evidence>
<dbReference type="Gene3D" id="3.30.750.44">
    <property type="match status" value="1"/>
</dbReference>
<dbReference type="InterPro" id="IPR029045">
    <property type="entry name" value="ClpP/crotonase-like_dom_sf"/>
</dbReference>
<dbReference type="Pfam" id="PF03572">
    <property type="entry name" value="Peptidase_S41"/>
    <property type="match status" value="1"/>
</dbReference>
<dbReference type="SUPFAM" id="SSF50156">
    <property type="entry name" value="PDZ domain-like"/>
    <property type="match status" value="1"/>
</dbReference>
<dbReference type="PANTHER" id="PTHR32060:SF22">
    <property type="entry name" value="CARBOXYL-TERMINAL-PROCESSING PEPTIDASE 3, CHLOROPLASTIC"/>
    <property type="match status" value="1"/>
</dbReference>
<dbReference type="SMART" id="SM00228">
    <property type="entry name" value="PDZ"/>
    <property type="match status" value="1"/>
</dbReference>
<dbReference type="PANTHER" id="PTHR32060">
    <property type="entry name" value="TAIL-SPECIFIC PROTEASE"/>
    <property type="match status" value="1"/>
</dbReference>
<dbReference type="SUPFAM" id="SSF52096">
    <property type="entry name" value="ClpP/crotonase"/>
    <property type="match status" value="1"/>
</dbReference>
<dbReference type="EMBL" id="BSDZ01000004">
    <property type="protein sequence ID" value="GLI59858.1"/>
    <property type="molecule type" value="Genomic_DNA"/>
</dbReference>
<keyword evidence="2" id="KW-0645">Protease</keyword>
<reference evidence="6 7" key="1">
    <citation type="journal article" date="2023" name="IScience">
        <title>Expanded male sex-determining region conserved during the evolution of homothallism in the green alga Volvox.</title>
        <authorList>
            <person name="Yamamoto K."/>
            <person name="Matsuzaki R."/>
            <person name="Mahakham W."/>
            <person name="Heman W."/>
            <person name="Sekimoto H."/>
            <person name="Kawachi M."/>
            <person name="Minakuchi Y."/>
            <person name="Toyoda A."/>
            <person name="Nozaki H."/>
        </authorList>
    </citation>
    <scope>NUCLEOTIDE SEQUENCE [LARGE SCALE GENOMIC DNA]</scope>
    <source>
        <strain evidence="6 7">NIES-4468</strain>
    </source>
</reference>
<keyword evidence="7" id="KW-1185">Reference proteome</keyword>
<dbReference type="Pfam" id="PF17820">
    <property type="entry name" value="PDZ_6"/>
    <property type="match status" value="1"/>
</dbReference>
<gene>
    <name evidence="6" type="ORF">VaNZ11_001846</name>
</gene>
<dbReference type="Gene3D" id="3.90.226.10">
    <property type="entry name" value="2-enoyl-CoA Hydratase, Chain A, domain 1"/>
    <property type="match status" value="1"/>
</dbReference>
<dbReference type="InterPro" id="IPR004447">
    <property type="entry name" value="Peptidase_S41A"/>
</dbReference>
<dbReference type="InterPro" id="IPR005151">
    <property type="entry name" value="Tail-specific_protease"/>
</dbReference>
<evidence type="ECO:0000313" key="6">
    <source>
        <dbReference type="EMBL" id="GLI59858.1"/>
    </source>
</evidence>
<accession>A0ABQ5RRB5</accession>
<dbReference type="CDD" id="cd06782">
    <property type="entry name" value="cpPDZ_CPP-like"/>
    <property type="match status" value="1"/>
</dbReference>
<evidence type="ECO:0000313" key="7">
    <source>
        <dbReference type="Proteomes" id="UP001165090"/>
    </source>
</evidence>
<keyword evidence="3" id="KW-0378">Hydrolase</keyword>
<dbReference type="Gene3D" id="2.30.42.10">
    <property type="match status" value="1"/>
</dbReference>
<name>A0ABQ5RRB5_9CHLO</name>
<sequence>MRSLVTQRITHKNAPASLRCQERRVAPARVWLPQAVPKDISSVKNTSDVWDFKDFAKRIAAAALGTTTALSLILSPALAASELVRLPASTDPSIFAAQRTLVEAWTIVGQAFVDPSFNGHDWESELRDHMMTAYSSSSSSEAFGEISRMLEDLGDPYTRRVPPEEYAAFRVSSDGELQGVGMLIANEPINGHLLVLAPIKGGPADRAGILPGDEVTSINGMSMEGWNGEKAARLLRGRGGTEVRVRLARRTGGIPGVPARPEPLPAVEYREVSLRRERVQLSPLFFAALPPPALPPGTGALMPVGMDGRVRQPDGPIGYLRLTSFSSNAAAEMREAIQELEAAGASSYILDLRNNPGGLVRSSIDIARLWLDGSPVVFNVSGREPDEIQSQLVDAPGSALTHRPLAVLVNSRSASAAEILSGALHDNHRAVILGDTNTYGKGKIQSVFELQDGSALFVTVARYQTPNGTEIDRIGIVPDHSCVLPGAPASDDDEGSGSSSFMAGLPMVPGSEVALLESLMGDSCVVAARDVLRDEVAIVANAARVASDIVQPVAMQSTPQTTILPPPA</sequence>
<evidence type="ECO:0000259" key="5">
    <source>
        <dbReference type="PROSITE" id="PS50106"/>
    </source>
</evidence>
<organism evidence="6 7">
    <name type="scientific">Volvox africanus</name>
    <dbReference type="NCBI Taxonomy" id="51714"/>
    <lineage>
        <taxon>Eukaryota</taxon>
        <taxon>Viridiplantae</taxon>
        <taxon>Chlorophyta</taxon>
        <taxon>core chlorophytes</taxon>
        <taxon>Chlorophyceae</taxon>
        <taxon>CS clade</taxon>
        <taxon>Chlamydomonadales</taxon>
        <taxon>Volvocaceae</taxon>
        <taxon>Volvox</taxon>
    </lineage>
</organism>
<dbReference type="InterPro" id="IPR041489">
    <property type="entry name" value="PDZ_6"/>
</dbReference>
<protein>
    <recommendedName>
        <fullName evidence="5">PDZ domain-containing protein</fullName>
    </recommendedName>
</protein>
<proteinExistence type="inferred from homology"/>
<dbReference type="CDD" id="cd07560">
    <property type="entry name" value="Peptidase_S41_CPP"/>
    <property type="match status" value="1"/>
</dbReference>
<dbReference type="Proteomes" id="UP001165090">
    <property type="component" value="Unassembled WGS sequence"/>
</dbReference>
<dbReference type="InterPro" id="IPR036034">
    <property type="entry name" value="PDZ_sf"/>
</dbReference>
<dbReference type="InterPro" id="IPR001478">
    <property type="entry name" value="PDZ"/>
</dbReference>
<feature type="domain" description="PDZ" evidence="5">
    <location>
        <begin position="166"/>
        <end position="236"/>
    </location>
</feature>
<evidence type="ECO:0000256" key="3">
    <source>
        <dbReference type="ARBA" id="ARBA00022801"/>
    </source>
</evidence>